<dbReference type="InParanoid" id="A0A066WJW4"/>
<feature type="transmembrane region" description="Helical" evidence="8">
    <location>
        <begin position="628"/>
        <end position="654"/>
    </location>
</feature>
<proteinExistence type="inferred from homology"/>
<feature type="transmembrane region" description="Helical" evidence="8">
    <location>
        <begin position="252"/>
        <end position="273"/>
    </location>
</feature>
<dbReference type="Proteomes" id="UP000027361">
    <property type="component" value="Unassembled WGS sequence"/>
</dbReference>
<keyword evidence="3" id="KW-0813">Transport</keyword>
<gene>
    <name evidence="13" type="ORF">K437DRAFT_266279</name>
</gene>
<evidence type="ECO:0000256" key="2">
    <source>
        <dbReference type="ARBA" id="ARBA00007779"/>
    </source>
</evidence>
<feature type="chain" id="PRO_5001633884" evidence="9">
    <location>
        <begin position="19"/>
        <end position="1122"/>
    </location>
</feature>
<evidence type="ECO:0000313" key="13">
    <source>
        <dbReference type="EMBL" id="KDN52828.1"/>
    </source>
</evidence>
<feature type="transmembrane region" description="Helical" evidence="8">
    <location>
        <begin position="746"/>
        <end position="763"/>
    </location>
</feature>
<comment type="caution">
    <text evidence="13">The sequence shown here is derived from an EMBL/GenBank/DDBJ whole genome shotgun (WGS) entry which is preliminary data.</text>
</comment>
<feature type="transmembrane region" description="Helical" evidence="8">
    <location>
        <begin position="164"/>
        <end position="183"/>
    </location>
</feature>
<keyword evidence="5 8" id="KW-1133">Transmembrane helix</keyword>
<dbReference type="OMA" id="DAFMMLQ"/>
<comment type="subcellular location">
    <subcellularLocation>
        <location evidence="1">Membrane</location>
        <topology evidence="1">Multi-pass membrane protein</topology>
    </subcellularLocation>
</comment>
<evidence type="ECO:0000256" key="8">
    <source>
        <dbReference type="SAM" id="Phobius"/>
    </source>
</evidence>
<feature type="transmembrane region" description="Helical" evidence="8">
    <location>
        <begin position="535"/>
        <end position="559"/>
    </location>
</feature>
<dbReference type="InterPro" id="IPR003864">
    <property type="entry name" value="CSC1/OSCA1-like_7TM"/>
</dbReference>
<dbReference type="HOGENOM" id="CLU_002458_3_0_1"/>
<evidence type="ECO:0000256" key="1">
    <source>
        <dbReference type="ARBA" id="ARBA00004141"/>
    </source>
</evidence>
<accession>A0A066WJW4</accession>
<dbReference type="RefSeq" id="XP_013245667.1">
    <property type="nucleotide sequence ID" value="XM_013390213.1"/>
</dbReference>
<sequence>MAMVCVTVAALLTSPSAALHTDKGLYATLSTSLAFKNDHDPPSGPEPAPSPTSITEPIAPNDPRRAYIGPWFQQQVALSFLIGLLSLVLFSFLRRKYIALYAPRTKITGLFSPSVEAYTASHDDLELKHLFAWILPTLKIKEVDFIQNLGIDAIVLLDFLKMGFWLFFFLSVWAAAVLMPINWMQNGSIDGVAPSEEQDSGGDNETEKTTNWVFPASLQMTLLPNGGGPLDAPIDPIPRVPSVPSVPPQATLYHFMHFLSTLLISILAIRAIYRNYMRYVKCRQLYALQILESIPARTVMLRHLPMHLKEERKLAEYFEDMGHPVESVSLVHAVKGLGRLLDERAQALYKLEKAWSKFLGNPTPAKAYDPGAIHQAIQRMAQQEEDEGERVHARRDLPVGAAGAPDVERAPLLIPADVDDPTRRIQLPSAKPRPTMRTSSWNPFSTHVDALDELARRFHCKDREVTKYRTDSLTSSIVTGVGFVTFQSAESAQILAQSVHYPLPGLCITTLAPEPRDIIWSNVAMPAGERRTRQVLVSAFVLLVLIFYIPPLTALASFLKPEAIRKYAPWLYKLLSAEPRLEALVLNFLPSIVLIAFNALLPIMFEWTAYFQGLRARSLVEYSVFKKYYLFLLVSVVFIFLITSTAWEVITQLANNPMSLLEKLSGALPSARKFSLSYVVLQSLGIVPLQMLQLPIVFLRSFQRIWTHTPREHAELNAPPQLYIGTVYPQALIVFTMSILYSIVSPAILCFGCLYFASCYVVYKYKILFVYYKSYESKGEAWPLCASRCMWSLVLFQIFQLSLFVVRKQALLAILVVPLITTTVYMEGYLARTFAPLSENVNLSSIAEANHPAGHEATASAPNEASWNIGTSADGQLANKANLQDDDTLFVAASDRHTDYREPPSQGTYFPGVLNTGRRRYGHPAQTGVLPELWLPIPEEADANEPEPEEEYMRTSAALEHARTTSSASCKQDPIVLSLRNRKPSLLSRHRSNPIPRRHTSLARGGSGIGHANGAGPASPPPVQAPSITQYPSGRGTPEAPNIWTDGISGSQGTSGVAAVGEALTGPEAVAPARLLSANVYYGAHGREGAGGDDDEQEQFEGVYMHRAPSSIRERPLRRHAS</sequence>
<dbReference type="FunCoup" id="A0A066WJW4">
    <property type="interactions" value="52"/>
</dbReference>
<feature type="region of interest" description="Disordered" evidence="7">
    <location>
        <begin position="987"/>
        <end position="1055"/>
    </location>
</feature>
<dbReference type="GO" id="GO:0005227">
    <property type="term" value="F:calcium-activated cation channel activity"/>
    <property type="evidence" value="ECO:0007669"/>
    <property type="project" value="InterPro"/>
</dbReference>
<keyword evidence="6 8" id="KW-0472">Membrane</keyword>
<feature type="transmembrane region" description="Helical" evidence="8">
    <location>
        <begin position="810"/>
        <end position="830"/>
    </location>
</feature>
<dbReference type="InterPro" id="IPR027815">
    <property type="entry name" value="CSC1/OSCA1-like_cyt"/>
</dbReference>
<feature type="signal peptide" evidence="9">
    <location>
        <begin position="1"/>
        <end position="18"/>
    </location>
</feature>
<feature type="region of interest" description="Disordered" evidence="7">
    <location>
        <begin position="942"/>
        <end position="971"/>
    </location>
</feature>
<feature type="transmembrane region" description="Helical" evidence="8">
    <location>
        <begin position="784"/>
        <end position="804"/>
    </location>
</feature>
<dbReference type="PANTHER" id="PTHR13018:SF5">
    <property type="entry name" value="RE44586P"/>
    <property type="match status" value="1"/>
</dbReference>
<dbReference type="Pfam" id="PF13967">
    <property type="entry name" value="RSN1_TM"/>
    <property type="match status" value="1"/>
</dbReference>
<keyword evidence="9" id="KW-0732">Signal</keyword>
<feature type="domain" description="CSC1/OSCA1-like 7TM region" evidence="10">
    <location>
        <begin position="533"/>
        <end position="804"/>
    </location>
</feature>
<protein>
    <submittedName>
        <fullName evidence="13">DUF221-domain-containing protein</fullName>
    </submittedName>
</protein>
<feature type="transmembrane region" description="Helical" evidence="8">
    <location>
        <begin position="584"/>
        <end position="607"/>
    </location>
</feature>
<evidence type="ECO:0000256" key="9">
    <source>
        <dbReference type="SAM" id="SignalP"/>
    </source>
</evidence>
<evidence type="ECO:0000313" key="14">
    <source>
        <dbReference type="Proteomes" id="UP000027361"/>
    </source>
</evidence>
<reference evidence="13 14" key="1">
    <citation type="submission" date="2014-05" db="EMBL/GenBank/DDBJ databases">
        <title>Draft genome sequence of a rare smut relative, Tilletiaria anomala UBC 951.</title>
        <authorList>
            <consortium name="DOE Joint Genome Institute"/>
            <person name="Toome M."/>
            <person name="Kuo A."/>
            <person name="Henrissat B."/>
            <person name="Lipzen A."/>
            <person name="Tritt A."/>
            <person name="Yoshinaga Y."/>
            <person name="Zane M."/>
            <person name="Barry K."/>
            <person name="Grigoriev I.V."/>
            <person name="Spatafora J.W."/>
            <person name="Aimea M.C."/>
        </authorList>
    </citation>
    <scope>NUCLEOTIDE SEQUENCE [LARGE SCALE GENOMIC DNA]</scope>
    <source>
        <strain evidence="13 14">UBC 951</strain>
    </source>
</reference>
<dbReference type="Pfam" id="PF14703">
    <property type="entry name" value="PHM7_cyt"/>
    <property type="match status" value="1"/>
</dbReference>
<dbReference type="GeneID" id="25265846"/>
<evidence type="ECO:0000259" key="10">
    <source>
        <dbReference type="Pfam" id="PF02714"/>
    </source>
</evidence>
<evidence type="ECO:0000259" key="11">
    <source>
        <dbReference type="Pfam" id="PF13967"/>
    </source>
</evidence>
<dbReference type="PANTHER" id="PTHR13018">
    <property type="entry name" value="PROBABLE MEMBRANE PROTEIN DUF221-RELATED"/>
    <property type="match status" value="1"/>
</dbReference>
<evidence type="ECO:0000259" key="12">
    <source>
        <dbReference type="Pfam" id="PF14703"/>
    </source>
</evidence>
<dbReference type="InterPro" id="IPR032880">
    <property type="entry name" value="CSC1/OSCA1-like_N"/>
</dbReference>
<dbReference type="STRING" id="1037660.A0A066WJW4"/>
<evidence type="ECO:0000256" key="7">
    <source>
        <dbReference type="SAM" id="MobiDB-lite"/>
    </source>
</evidence>
<dbReference type="Pfam" id="PF02714">
    <property type="entry name" value="RSN1_7TM"/>
    <property type="match status" value="1"/>
</dbReference>
<evidence type="ECO:0000256" key="6">
    <source>
        <dbReference type="ARBA" id="ARBA00023136"/>
    </source>
</evidence>
<feature type="transmembrane region" description="Helical" evidence="8">
    <location>
        <begin position="71"/>
        <end position="93"/>
    </location>
</feature>
<dbReference type="EMBL" id="JMSN01000006">
    <property type="protein sequence ID" value="KDN52828.1"/>
    <property type="molecule type" value="Genomic_DNA"/>
</dbReference>
<comment type="similarity">
    <text evidence="2">Belongs to the CSC1 (TC 1.A.17) family.</text>
</comment>
<evidence type="ECO:0000256" key="4">
    <source>
        <dbReference type="ARBA" id="ARBA00022692"/>
    </source>
</evidence>
<keyword evidence="4 8" id="KW-0812">Transmembrane</keyword>
<dbReference type="GO" id="GO:0005886">
    <property type="term" value="C:plasma membrane"/>
    <property type="evidence" value="ECO:0007669"/>
    <property type="project" value="TreeGrafter"/>
</dbReference>
<feature type="transmembrane region" description="Helical" evidence="8">
    <location>
        <begin position="674"/>
        <end position="699"/>
    </location>
</feature>
<feature type="domain" description="CSC1/OSCA1-like cytosolic" evidence="12">
    <location>
        <begin position="296"/>
        <end position="522"/>
    </location>
</feature>
<dbReference type="AlphaFoldDB" id="A0A066WJW4"/>
<feature type="region of interest" description="Disordered" evidence="7">
    <location>
        <begin position="37"/>
        <end position="56"/>
    </location>
</feature>
<name>A0A066WJW4_TILAU</name>
<dbReference type="OrthoDB" id="1689567at2759"/>
<feature type="compositionally biased region" description="Basic residues" evidence="7">
    <location>
        <begin position="987"/>
        <end position="1001"/>
    </location>
</feature>
<evidence type="ECO:0000256" key="5">
    <source>
        <dbReference type="ARBA" id="ARBA00022989"/>
    </source>
</evidence>
<feature type="domain" description="CSC1/OSCA1-like N-terminal transmembrane" evidence="11">
    <location>
        <begin position="73"/>
        <end position="189"/>
    </location>
</feature>
<organism evidence="13 14">
    <name type="scientific">Tilletiaria anomala (strain ATCC 24038 / CBS 436.72 / UBC 951)</name>
    <dbReference type="NCBI Taxonomy" id="1037660"/>
    <lineage>
        <taxon>Eukaryota</taxon>
        <taxon>Fungi</taxon>
        <taxon>Dikarya</taxon>
        <taxon>Basidiomycota</taxon>
        <taxon>Ustilaginomycotina</taxon>
        <taxon>Exobasidiomycetes</taxon>
        <taxon>Georgefischeriales</taxon>
        <taxon>Tilletiariaceae</taxon>
        <taxon>Tilletiaria</taxon>
    </lineage>
</organism>
<keyword evidence="14" id="KW-1185">Reference proteome</keyword>
<dbReference type="InterPro" id="IPR045122">
    <property type="entry name" value="Csc1-like"/>
</dbReference>
<evidence type="ECO:0000256" key="3">
    <source>
        <dbReference type="ARBA" id="ARBA00022448"/>
    </source>
</evidence>